<dbReference type="InterPro" id="IPR000835">
    <property type="entry name" value="HTH_MarR-typ"/>
</dbReference>
<evidence type="ECO:0000313" key="5">
    <source>
        <dbReference type="EMBL" id="MBD1382440.1"/>
    </source>
</evidence>
<keyword evidence="1" id="KW-0805">Transcription regulation</keyword>
<evidence type="ECO:0000256" key="1">
    <source>
        <dbReference type="ARBA" id="ARBA00023015"/>
    </source>
</evidence>
<keyword evidence="2" id="KW-0238">DNA-binding</keyword>
<accession>A0A926NKJ0</accession>
<comment type="caution">
    <text evidence="5">The sequence shown here is derived from an EMBL/GenBank/DDBJ whole genome shotgun (WGS) entry which is preliminary data.</text>
</comment>
<evidence type="ECO:0000256" key="2">
    <source>
        <dbReference type="ARBA" id="ARBA00023125"/>
    </source>
</evidence>
<reference evidence="5" key="1">
    <citation type="submission" date="2020-09" db="EMBL/GenBank/DDBJ databases">
        <title>A novel bacterium of genus Bacillus, isolated from South China Sea.</title>
        <authorList>
            <person name="Huang H."/>
            <person name="Mo K."/>
            <person name="Hu Y."/>
        </authorList>
    </citation>
    <scope>NUCLEOTIDE SEQUENCE</scope>
    <source>
        <strain evidence="5">IB182487</strain>
    </source>
</reference>
<dbReference type="InterPro" id="IPR036390">
    <property type="entry name" value="WH_DNA-bd_sf"/>
</dbReference>
<name>A0A926NKJ0_9BACI</name>
<keyword evidence="6" id="KW-1185">Reference proteome</keyword>
<evidence type="ECO:0000256" key="3">
    <source>
        <dbReference type="ARBA" id="ARBA00023163"/>
    </source>
</evidence>
<dbReference type="InterPro" id="IPR036388">
    <property type="entry name" value="WH-like_DNA-bd_sf"/>
</dbReference>
<dbReference type="PANTHER" id="PTHR42756:SF1">
    <property type="entry name" value="TRANSCRIPTIONAL REPRESSOR OF EMRAB OPERON"/>
    <property type="match status" value="1"/>
</dbReference>
<sequence length="140" mass="16009">MGILSSEKTFLQIQELQRLLNSSFAQCSGISMSRMQLLFHVYQSQEINQTELQKLMGINHAAITRHLKQLEADNMVTRRTSSQDNRITLVKITEDGCQQVAILRESSEQFLKQMMSGFSEHEMSQLSAMLQRIIQNLSSS</sequence>
<keyword evidence="3" id="KW-0804">Transcription</keyword>
<feature type="domain" description="HTH marR-type" evidence="4">
    <location>
        <begin position="1"/>
        <end position="135"/>
    </location>
</feature>
<organism evidence="5 6">
    <name type="scientific">Metabacillus arenae</name>
    <dbReference type="NCBI Taxonomy" id="2771434"/>
    <lineage>
        <taxon>Bacteria</taxon>
        <taxon>Bacillati</taxon>
        <taxon>Bacillota</taxon>
        <taxon>Bacilli</taxon>
        <taxon>Bacillales</taxon>
        <taxon>Bacillaceae</taxon>
        <taxon>Metabacillus</taxon>
    </lineage>
</organism>
<dbReference type="Gene3D" id="1.10.10.10">
    <property type="entry name" value="Winged helix-like DNA-binding domain superfamily/Winged helix DNA-binding domain"/>
    <property type="match status" value="1"/>
</dbReference>
<gene>
    <name evidence="5" type="ORF">IC621_19675</name>
</gene>
<dbReference type="Pfam" id="PF01047">
    <property type="entry name" value="MarR"/>
    <property type="match status" value="1"/>
</dbReference>
<dbReference type="AlphaFoldDB" id="A0A926NKJ0"/>
<dbReference type="RefSeq" id="WP_191160642.1">
    <property type="nucleotide sequence ID" value="NZ_JACXAI010000031.1"/>
</dbReference>
<protein>
    <submittedName>
        <fullName evidence="5">MarR family transcriptional regulator</fullName>
    </submittedName>
</protein>
<evidence type="ECO:0000313" key="6">
    <source>
        <dbReference type="Proteomes" id="UP000626844"/>
    </source>
</evidence>
<dbReference type="GO" id="GO:0003700">
    <property type="term" value="F:DNA-binding transcription factor activity"/>
    <property type="evidence" value="ECO:0007669"/>
    <property type="project" value="InterPro"/>
</dbReference>
<dbReference type="SUPFAM" id="SSF46785">
    <property type="entry name" value="Winged helix' DNA-binding domain"/>
    <property type="match status" value="1"/>
</dbReference>
<evidence type="ECO:0000259" key="4">
    <source>
        <dbReference type="PROSITE" id="PS50995"/>
    </source>
</evidence>
<dbReference type="SMART" id="SM00347">
    <property type="entry name" value="HTH_MARR"/>
    <property type="match status" value="1"/>
</dbReference>
<dbReference type="EMBL" id="JACXAI010000031">
    <property type="protein sequence ID" value="MBD1382440.1"/>
    <property type="molecule type" value="Genomic_DNA"/>
</dbReference>
<dbReference type="PROSITE" id="PS50995">
    <property type="entry name" value="HTH_MARR_2"/>
    <property type="match status" value="1"/>
</dbReference>
<dbReference type="PANTHER" id="PTHR42756">
    <property type="entry name" value="TRANSCRIPTIONAL REGULATOR, MARR"/>
    <property type="match status" value="1"/>
</dbReference>
<dbReference type="Proteomes" id="UP000626844">
    <property type="component" value="Unassembled WGS sequence"/>
</dbReference>
<dbReference type="GO" id="GO:0003677">
    <property type="term" value="F:DNA binding"/>
    <property type="evidence" value="ECO:0007669"/>
    <property type="project" value="UniProtKB-KW"/>
</dbReference>
<dbReference type="PRINTS" id="PR00598">
    <property type="entry name" value="HTHMARR"/>
</dbReference>
<proteinExistence type="predicted"/>